<keyword evidence="2" id="KW-0614">Plasmid</keyword>
<feature type="compositionally biased region" description="Basic and acidic residues" evidence="1">
    <location>
        <begin position="346"/>
        <end position="377"/>
    </location>
</feature>
<geneLocation type="plasmid" evidence="2 3">
    <name>AZOBR_p2</name>
</geneLocation>
<feature type="region of interest" description="Disordered" evidence="1">
    <location>
        <begin position="346"/>
        <end position="389"/>
    </location>
</feature>
<proteinExistence type="predicted"/>
<feature type="region of interest" description="Disordered" evidence="1">
    <location>
        <begin position="462"/>
        <end position="484"/>
    </location>
</feature>
<evidence type="ECO:0000313" key="3">
    <source>
        <dbReference type="Proteomes" id="UP000007319"/>
    </source>
</evidence>
<evidence type="ECO:0000313" key="2">
    <source>
        <dbReference type="EMBL" id="CCD01862.1"/>
    </source>
</evidence>
<reference evidence="2 3" key="1">
    <citation type="journal article" date="2011" name="PLoS Genet.">
        <title>Azospirillum genomes reveal transition of bacteria from aquatic to terrestrial environments.</title>
        <authorList>
            <person name="Wisniewski-Dye F."/>
            <person name="Borziak K."/>
            <person name="Khalsa-Moyers G."/>
            <person name="Alexandre G."/>
            <person name="Sukharnikov L.O."/>
            <person name="Wuichet K."/>
            <person name="Hurst G.B."/>
            <person name="McDonald W.H."/>
            <person name="Robertson J.S."/>
            <person name="Barbe V."/>
            <person name="Calteau A."/>
            <person name="Rouy Z."/>
            <person name="Mangenot S."/>
            <person name="Prigent-Combaret C."/>
            <person name="Normand P."/>
            <person name="Boyer M."/>
            <person name="Siguier P."/>
            <person name="Dessaux Y."/>
            <person name="Elmerich C."/>
            <person name="Condemine G."/>
            <person name="Krishnen G."/>
            <person name="Kennedy I."/>
            <person name="Paterson A.H."/>
            <person name="Gonzalez V."/>
            <person name="Mavingui P."/>
            <person name="Zhulin I.B."/>
        </authorList>
    </citation>
    <scope>NUCLEOTIDE SEQUENCE [LARGE SCALE GENOMIC DNA]</scope>
    <source>
        <strain evidence="2 3">Sp245</strain>
    </source>
</reference>
<name>A0A9P1NQD3_9PROT</name>
<feature type="compositionally biased region" description="Basic and acidic residues" evidence="1">
    <location>
        <begin position="462"/>
        <end position="477"/>
    </location>
</feature>
<protein>
    <submittedName>
        <fullName evidence="2">Uncharacterized protein</fullName>
    </submittedName>
</protein>
<sequence length="623" mass="66955">MLCPCSRCLAQAVRLANLAQEVLDLLFQGFGLPDQLVRRQGDDVGGLQRSLCARGDVGDVPVDVRGSGRGLLDVAADLRNGGVLLMDGRGDGRGGLVDLLDGADDVLDGRYGLFGRVLHHRNLLGDLVGGTGGLAGQVLHLVRHHGEALAGLAGAGRFDRGVQREQVRLAGDLTDDVHHLADPPGGVRQPLDDLIGAAGPVRRQTGDIGRPLDLLADFLAGRVQLFGGRGDGLHVGRGLLRGAGNGRALGAGLLRLGGHGAGRRVQAFDLPADGGDHALDPLLHGVGHREHRALPLDDDLLLMLLLLGPQPLHPKKVLAEALQGARHVAKLVPTAESGDGRHLAAFRKVEHDPAERVERAEGDPHRNEHGDRDDGRHQQGGQRHPPDQRVNGRIELALFHADEQDADDAAGIVADRIVGRHVVPAENRVLATIRPTVREHRLVGRSRRQSRAGRTLAVRHDGRRHPDIPMKDRRDATDSAGKSVQQRVLPVELAGTDPEGPFLGSKRASMRQHQFPHRRDVFVQALVRLLGQVGVQIVAHQQNERPRHEQKTKDGGCRDPAGEAGFSNDVQHGLGPETRRRALCGANTGKEEIDLLAEDFCLPLEITDNGLKGMADLLDLMDA</sequence>
<accession>A0A9P1NQD3</accession>
<organism evidence="2 3">
    <name type="scientific">Azospirillum baldaniorum</name>
    <dbReference type="NCBI Taxonomy" id="1064539"/>
    <lineage>
        <taxon>Bacteria</taxon>
        <taxon>Pseudomonadati</taxon>
        <taxon>Pseudomonadota</taxon>
        <taxon>Alphaproteobacteria</taxon>
        <taxon>Rhodospirillales</taxon>
        <taxon>Azospirillaceae</taxon>
        <taxon>Azospirillum</taxon>
    </lineage>
</organism>
<keyword evidence="3" id="KW-1185">Reference proteome</keyword>
<dbReference type="Proteomes" id="UP000007319">
    <property type="component" value="Plasmid AZOBR_p2"/>
</dbReference>
<evidence type="ECO:0000256" key="1">
    <source>
        <dbReference type="SAM" id="MobiDB-lite"/>
    </source>
</evidence>
<gene>
    <name evidence="2" type="ORF">AZOBR_p270058</name>
</gene>
<dbReference type="KEGG" id="abs:AZOBR_p270058"/>
<dbReference type="AlphaFoldDB" id="A0A9P1NQD3"/>
<dbReference type="EMBL" id="HE577329">
    <property type="protein sequence ID" value="CCD01862.1"/>
    <property type="molecule type" value="Genomic_DNA"/>
</dbReference>